<dbReference type="EMBL" id="FP565575">
    <property type="protein sequence ID" value="CBE69134.1"/>
    <property type="molecule type" value="Genomic_DNA"/>
</dbReference>
<sequence>MWMGRRRVGNDPQVRRPIQGNRQRTTFADKGASDDRLAWCCQVVVVDDDSVVLWTGECVGTDDWVGS</sequence>
<reference evidence="2 3" key="1">
    <citation type="journal article" date="2010" name="Nature">
        <title>Nitrite-driven anaerobic methane oxidation by oxygenic bacteria.</title>
        <authorList>
            <person name="Ettwig K.F."/>
            <person name="Butler M.K."/>
            <person name="Le Paslier D."/>
            <person name="Pelletier E."/>
            <person name="Mangenot S."/>
            <person name="Kuypers M.M.M."/>
            <person name="Schreiber F."/>
            <person name="Dutilh B.E."/>
            <person name="Zedelius J."/>
            <person name="de Beer D."/>
            <person name="Gloerich J."/>
            <person name="Wessels H.J.C.T."/>
            <person name="van Allen T."/>
            <person name="Luesken F."/>
            <person name="Wu M."/>
            <person name="van de Pas-Schoonen K.T."/>
            <person name="Op den Camp H.J.M."/>
            <person name="Janssen-Megens E.M."/>
            <person name="Francoijs K-J."/>
            <person name="Stunnenberg H."/>
            <person name="Weissenbach J."/>
            <person name="Jetten M.S.M."/>
            <person name="Strous M."/>
        </authorList>
    </citation>
    <scope>NUCLEOTIDE SEQUENCE [LARGE SCALE GENOMIC DNA]</scope>
</reference>
<dbReference type="KEGG" id="mox:DAMO_2084"/>
<dbReference type="STRING" id="671143.DAMO_2084"/>
<evidence type="ECO:0000256" key="1">
    <source>
        <dbReference type="SAM" id="MobiDB-lite"/>
    </source>
</evidence>
<accession>D5MHA2</accession>
<feature type="region of interest" description="Disordered" evidence="1">
    <location>
        <begin position="1"/>
        <end position="27"/>
    </location>
</feature>
<organism evidence="2 3">
    <name type="scientific">Methylomirabilis oxygeniifera</name>
    <dbReference type="NCBI Taxonomy" id="671143"/>
    <lineage>
        <taxon>Bacteria</taxon>
        <taxon>Candidatus Methylomirabilota</taxon>
        <taxon>Candidatus Methylomirabilia</taxon>
        <taxon>Candidatus Methylomirabilales</taxon>
        <taxon>Candidatus Methylomirabilaceae</taxon>
        <taxon>Candidatus Methylomirabilis</taxon>
    </lineage>
</organism>
<name>D5MHA2_METO1</name>
<gene>
    <name evidence="2" type="ORF">DAMO_2084</name>
</gene>
<protein>
    <submittedName>
        <fullName evidence="2">Uncharacterized protein</fullName>
    </submittedName>
</protein>
<evidence type="ECO:0000313" key="2">
    <source>
        <dbReference type="EMBL" id="CBE69134.1"/>
    </source>
</evidence>
<dbReference type="HOGENOM" id="CLU_2804457_0_0_0"/>
<dbReference type="Proteomes" id="UP000006898">
    <property type="component" value="Chromosome"/>
</dbReference>
<evidence type="ECO:0000313" key="3">
    <source>
        <dbReference type="Proteomes" id="UP000006898"/>
    </source>
</evidence>
<dbReference type="AlphaFoldDB" id="D5MHA2"/>
<proteinExistence type="predicted"/>